<keyword evidence="4" id="KW-1185">Reference proteome</keyword>
<accession>A0A6M1LRE1</accession>
<sequence length="708" mass="77100">MTAAAFIRIESFARVATTQPGRAGAQPGRHKRTWTVDDVIGELTRRPGNIPHIDVPEPPVLLMGRPAEEVGAEAAAMAARGRDLRGRCVKKDAKILTCIVASWHEPWAEVRLSRANTERLDRWCNLTVDFVRKEFGDRLACAVLHTDEGRPNIHLLLLPSLTKVTLPTGDEIEHFSILPVDPLRAAAKAAKRESGGNGREAAARAASAFQNRYVRDVGYQCGLTRGDGSAGPRQSRTEALFQRRVREETATLTAEISRLDAEVRRLGQAAVIDAAEKRAASARYGPNGRSRAAKLTDNVRLAAILRIPDGHFIHRISDDGTIKHDELDGRPGVEPRFSKSLHGRLEAARGDEAAIGAYRDALGHSASTRQEAEQSLDAARQDVARLTAAIETQSKQLKRESDRAELAIRKQNEESAKRRSVETELESLRHAFEAVTADLAEAHRGWRRDRQIQELVFRQLSDVSKEADGAKAAEEVVRQTHATQQRVMVEAMAKADARVEQLEKQLGDLRARTPISTVISPVAFALKADRVSGQPASPAKPFLDKGLGAGLRTTIVDAPGPIVPSTVISRPLADVDLILGRISDVIQSAVASGQVPAISVVAPALPDLERHSHRLGIALRLMDARTVADAQAIDALLEKRNEISEAVETMAGADRGWADVSRRVRAALAPRVLRSVEPRLGGSKNDPASREPPPSLARLPMSTHVTER</sequence>
<evidence type="ECO:0008006" key="5">
    <source>
        <dbReference type="Google" id="ProtNLM"/>
    </source>
</evidence>
<dbReference type="Proteomes" id="UP000475385">
    <property type="component" value="Unassembled WGS sequence"/>
</dbReference>
<name>A0A6M1LRE1_9PROT</name>
<reference evidence="3 4" key="1">
    <citation type="submission" date="2020-02" db="EMBL/GenBank/DDBJ databases">
        <authorList>
            <person name="Kim H.M."/>
            <person name="Jeon C.O."/>
        </authorList>
    </citation>
    <scope>NUCLEOTIDE SEQUENCE [LARGE SCALE GENOMIC DNA]</scope>
    <source>
        <strain evidence="3 4">PeD5</strain>
    </source>
</reference>
<keyword evidence="1" id="KW-0175">Coiled coil</keyword>
<evidence type="ECO:0000256" key="2">
    <source>
        <dbReference type="SAM" id="MobiDB-lite"/>
    </source>
</evidence>
<reference evidence="3 4" key="2">
    <citation type="submission" date="2020-03" db="EMBL/GenBank/DDBJ databases">
        <title>Roseomonas stagni sp. nov., isolated from pond water in Japan.</title>
        <authorList>
            <person name="Furuhata K."/>
            <person name="Miyamoto H."/>
            <person name="Goto K."/>
        </authorList>
    </citation>
    <scope>NUCLEOTIDE SEQUENCE [LARGE SCALE GENOMIC DNA]</scope>
    <source>
        <strain evidence="3 4">PeD5</strain>
    </source>
</reference>
<gene>
    <name evidence="3" type="ORF">G3576_21365</name>
</gene>
<organism evidence="3 4">
    <name type="scientific">Falsiroseomonas algicola</name>
    <dbReference type="NCBI Taxonomy" id="2716930"/>
    <lineage>
        <taxon>Bacteria</taxon>
        <taxon>Pseudomonadati</taxon>
        <taxon>Pseudomonadota</taxon>
        <taxon>Alphaproteobacteria</taxon>
        <taxon>Acetobacterales</taxon>
        <taxon>Roseomonadaceae</taxon>
        <taxon>Falsiroseomonas</taxon>
    </lineage>
</organism>
<comment type="caution">
    <text evidence="3">The sequence shown here is derived from an EMBL/GenBank/DDBJ whole genome shotgun (WGS) entry which is preliminary data.</text>
</comment>
<proteinExistence type="predicted"/>
<feature type="coiled-coil region" evidence="1">
    <location>
        <begin position="485"/>
        <end position="512"/>
    </location>
</feature>
<dbReference type="EMBL" id="JAAIKB010000010">
    <property type="protein sequence ID" value="NGM22579.1"/>
    <property type="molecule type" value="Genomic_DNA"/>
</dbReference>
<feature type="coiled-coil region" evidence="1">
    <location>
        <begin position="369"/>
        <end position="414"/>
    </location>
</feature>
<evidence type="ECO:0000313" key="4">
    <source>
        <dbReference type="Proteomes" id="UP000475385"/>
    </source>
</evidence>
<dbReference type="Gene3D" id="3.30.930.30">
    <property type="match status" value="1"/>
</dbReference>
<dbReference type="AlphaFoldDB" id="A0A6M1LRE1"/>
<evidence type="ECO:0000256" key="1">
    <source>
        <dbReference type="SAM" id="Coils"/>
    </source>
</evidence>
<dbReference type="RefSeq" id="WP_164696486.1">
    <property type="nucleotide sequence ID" value="NZ_JAAIKB010000010.1"/>
</dbReference>
<protein>
    <recommendedName>
        <fullName evidence="5">Plasmid recombination enzyme</fullName>
    </recommendedName>
</protein>
<evidence type="ECO:0000313" key="3">
    <source>
        <dbReference type="EMBL" id="NGM22579.1"/>
    </source>
</evidence>
<feature type="region of interest" description="Disordered" evidence="2">
    <location>
        <begin position="677"/>
        <end position="708"/>
    </location>
</feature>